<keyword evidence="2 5" id="KW-0808">Transferase</keyword>
<dbReference type="Gene3D" id="3.40.1280.10">
    <property type="match status" value="1"/>
</dbReference>
<dbReference type="NCBIfam" id="NF000986">
    <property type="entry name" value="PRK00103.1-4"/>
    <property type="match status" value="1"/>
</dbReference>
<dbReference type="InterPro" id="IPR029026">
    <property type="entry name" value="tRNA_m1G_MTases_N"/>
</dbReference>
<evidence type="ECO:0000313" key="7">
    <source>
        <dbReference type="Proteomes" id="UP001595444"/>
    </source>
</evidence>
<evidence type="ECO:0000256" key="5">
    <source>
        <dbReference type="HAMAP-Rule" id="MF_00658"/>
    </source>
</evidence>
<dbReference type="EC" id="2.1.1.177" evidence="5"/>
<proteinExistence type="inferred from homology"/>
<dbReference type="PANTHER" id="PTHR33603">
    <property type="entry name" value="METHYLTRANSFERASE"/>
    <property type="match status" value="1"/>
</dbReference>
<organism evidence="6 7">
    <name type="scientific">Kordiimonas pumila</name>
    <dbReference type="NCBI Taxonomy" id="2161677"/>
    <lineage>
        <taxon>Bacteria</taxon>
        <taxon>Pseudomonadati</taxon>
        <taxon>Pseudomonadota</taxon>
        <taxon>Alphaproteobacteria</taxon>
        <taxon>Kordiimonadales</taxon>
        <taxon>Kordiimonadaceae</taxon>
        <taxon>Kordiimonas</taxon>
    </lineage>
</organism>
<keyword evidence="5" id="KW-0963">Cytoplasm</keyword>
<evidence type="ECO:0000256" key="1">
    <source>
        <dbReference type="ARBA" id="ARBA00022603"/>
    </source>
</evidence>
<evidence type="ECO:0000256" key="2">
    <source>
        <dbReference type="ARBA" id="ARBA00022679"/>
    </source>
</evidence>
<feature type="binding site" evidence="5">
    <location>
        <position position="101"/>
    </location>
    <ligand>
        <name>S-adenosyl-L-methionine</name>
        <dbReference type="ChEBI" id="CHEBI:59789"/>
    </ligand>
</feature>
<dbReference type="HAMAP" id="MF_00658">
    <property type="entry name" value="23SrRNA_methyltr_H"/>
    <property type="match status" value="1"/>
</dbReference>
<evidence type="ECO:0000313" key="6">
    <source>
        <dbReference type="EMBL" id="MFC3052738.1"/>
    </source>
</evidence>
<name>A0ABV7D6V4_9PROT</name>
<evidence type="ECO:0000256" key="4">
    <source>
        <dbReference type="ARBA" id="ARBA00038303"/>
    </source>
</evidence>
<dbReference type="InterPro" id="IPR029028">
    <property type="entry name" value="Alpha/beta_knot_MTases"/>
</dbReference>
<dbReference type="NCBIfam" id="NF000989">
    <property type="entry name" value="PRK00103.2-3"/>
    <property type="match status" value="1"/>
</dbReference>
<keyword evidence="7" id="KW-1185">Reference proteome</keyword>
<keyword evidence="5" id="KW-0698">rRNA processing</keyword>
<reference evidence="7" key="1">
    <citation type="journal article" date="2019" name="Int. J. Syst. Evol. Microbiol.">
        <title>The Global Catalogue of Microorganisms (GCM) 10K type strain sequencing project: providing services to taxonomists for standard genome sequencing and annotation.</title>
        <authorList>
            <consortium name="The Broad Institute Genomics Platform"/>
            <consortium name="The Broad Institute Genome Sequencing Center for Infectious Disease"/>
            <person name="Wu L."/>
            <person name="Ma J."/>
        </authorList>
    </citation>
    <scope>NUCLEOTIDE SEQUENCE [LARGE SCALE GENOMIC DNA]</scope>
    <source>
        <strain evidence="7">KCTC 62164</strain>
    </source>
</reference>
<comment type="caution">
    <text evidence="6">The sequence shown here is derived from an EMBL/GenBank/DDBJ whole genome shotgun (WGS) entry which is preliminary data.</text>
</comment>
<dbReference type="Pfam" id="PF02590">
    <property type="entry name" value="SPOUT_MTase"/>
    <property type="match status" value="1"/>
</dbReference>
<dbReference type="PIRSF" id="PIRSF004505">
    <property type="entry name" value="MT_bac"/>
    <property type="match status" value="1"/>
</dbReference>
<sequence>MQVSIIAIGRMQRGPEQDLIDEYLRRLPWKSSVIEIDMKKQPPTADERKEREADKLLAALPDGAAVVVLDERGKALSSRAFAKKIDDWMVAGFNSLAFIIGGADGLSPRVREKADLQLAFGTLTWPHMLVRVMVAEQVYRAWSIRSGHPYHRD</sequence>
<comment type="similarity">
    <text evidence="4 5">Belongs to the RNA methyltransferase RlmH family.</text>
</comment>
<accession>A0ABV7D6V4</accession>
<keyword evidence="1 5" id="KW-0489">Methyltransferase</keyword>
<feature type="binding site" evidence="5">
    <location>
        <position position="69"/>
    </location>
    <ligand>
        <name>S-adenosyl-L-methionine</name>
        <dbReference type="ChEBI" id="CHEBI:59789"/>
    </ligand>
</feature>
<feature type="binding site" evidence="5">
    <location>
        <begin position="120"/>
        <end position="125"/>
    </location>
    <ligand>
        <name>S-adenosyl-L-methionine</name>
        <dbReference type="ChEBI" id="CHEBI:59789"/>
    </ligand>
</feature>
<gene>
    <name evidence="5 6" type="primary">rlmH</name>
    <name evidence="6" type="ORF">ACFOKA_12560</name>
</gene>
<comment type="function">
    <text evidence="5">Specifically methylates the pseudouridine at position 1915 (m3Psi1915) in 23S rRNA.</text>
</comment>
<dbReference type="RefSeq" id="WP_194213613.1">
    <property type="nucleotide sequence ID" value="NZ_CP061205.1"/>
</dbReference>
<dbReference type="EMBL" id="JBHRSL010000010">
    <property type="protein sequence ID" value="MFC3052738.1"/>
    <property type="molecule type" value="Genomic_DNA"/>
</dbReference>
<keyword evidence="3 5" id="KW-0949">S-adenosyl-L-methionine</keyword>
<comment type="catalytic activity">
    <reaction evidence="5">
        <text>pseudouridine(1915) in 23S rRNA + S-adenosyl-L-methionine = N(3)-methylpseudouridine(1915) in 23S rRNA + S-adenosyl-L-homocysteine + H(+)</text>
        <dbReference type="Rhea" id="RHEA:42752"/>
        <dbReference type="Rhea" id="RHEA-COMP:10221"/>
        <dbReference type="Rhea" id="RHEA-COMP:10222"/>
        <dbReference type="ChEBI" id="CHEBI:15378"/>
        <dbReference type="ChEBI" id="CHEBI:57856"/>
        <dbReference type="ChEBI" id="CHEBI:59789"/>
        <dbReference type="ChEBI" id="CHEBI:65314"/>
        <dbReference type="ChEBI" id="CHEBI:74486"/>
        <dbReference type="EC" id="2.1.1.177"/>
    </reaction>
</comment>
<dbReference type="InterPro" id="IPR003742">
    <property type="entry name" value="RlmH-like"/>
</dbReference>
<dbReference type="PANTHER" id="PTHR33603:SF1">
    <property type="entry name" value="RIBOSOMAL RNA LARGE SUBUNIT METHYLTRANSFERASE H"/>
    <property type="match status" value="1"/>
</dbReference>
<evidence type="ECO:0000256" key="3">
    <source>
        <dbReference type="ARBA" id="ARBA00022691"/>
    </source>
</evidence>
<dbReference type="SUPFAM" id="SSF75217">
    <property type="entry name" value="alpha/beta knot"/>
    <property type="match status" value="1"/>
</dbReference>
<dbReference type="CDD" id="cd18081">
    <property type="entry name" value="RlmH-like"/>
    <property type="match status" value="1"/>
</dbReference>
<comment type="subunit">
    <text evidence="5">Homodimer.</text>
</comment>
<comment type="subcellular location">
    <subcellularLocation>
        <location evidence="5">Cytoplasm</location>
    </subcellularLocation>
</comment>
<protein>
    <recommendedName>
        <fullName evidence="5">Ribosomal RNA large subunit methyltransferase H</fullName>
        <ecNumber evidence="5">2.1.1.177</ecNumber>
    </recommendedName>
    <alternativeName>
        <fullName evidence="5">23S rRNA (pseudouridine1915-N3)-methyltransferase</fullName>
    </alternativeName>
    <alternativeName>
        <fullName evidence="5">23S rRNA m3Psi1915 methyltransferase</fullName>
    </alternativeName>
    <alternativeName>
        <fullName evidence="5">rRNA (pseudouridine-N3-)-methyltransferase RlmH</fullName>
    </alternativeName>
</protein>
<dbReference type="Proteomes" id="UP001595444">
    <property type="component" value="Unassembled WGS sequence"/>
</dbReference>